<evidence type="ECO:0000313" key="10">
    <source>
        <dbReference type="Proteomes" id="UP000327493"/>
    </source>
</evidence>
<sequence length="332" mass="36315">MSARIHMAQQARMNWIVTAVAVCVFVPSAHCQSNRVAWCYHEPGCDQTTWPTIPGGHCNGSRQSPINIVSASAQVNSNLTEFTFHNYNSKSTMKTIRNSGYTVRVYLDSGVRISGGDLSEDYDSLQFHLHWGNGTSVPGSEHTVDGKRYPMELHIVNSKASYNRNTSQAFADSTGLAALGFLIETNDNVCNLQEMSGNATGQPASWRTLSSYLTNIPNSGDNVTVAPGISLDDLLTGVDRTKYYRYLGSLTNPLCHEAVVWTVFKDTIKVSKDVIDLFSKTVHFSNSTSPFMINVYRDIQPAQRVTTQAASSTSKACYSLALMALSLVLGSS</sequence>
<dbReference type="InterPro" id="IPR036398">
    <property type="entry name" value="CA_dom_sf"/>
</dbReference>
<evidence type="ECO:0000256" key="1">
    <source>
        <dbReference type="ARBA" id="ARBA00010718"/>
    </source>
</evidence>
<keyword evidence="10" id="KW-1185">Reference proteome</keyword>
<comment type="catalytic activity">
    <reaction evidence="7">
        <text>hydrogencarbonate + H(+) = CO2 + H2O</text>
        <dbReference type="Rhea" id="RHEA:10748"/>
        <dbReference type="ChEBI" id="CHEBI:15377"/>
        <dbReference type="ChEBI" id="CHEBI:15378"/>
        <dbReference type="ChEBI" id="CHEBI:16526"/>
        <dbReference type="ChEBI" id="CHEBI:17544"/>
        <dbReference type="EC" id="4.2.1.1"/>
    </reaction>
</comment>
<gene>
    <name evidence="9" type="ORF">FQN60_003208</name>
</gene>
<dbReference type="SUPFAM" id="SSF51069">
    <property type="entry name" value="Carbonic anhydrase"/>
    <property type="match status" value="1"/>
</dbReference>
<evidence type="ECO:0000256" key="7">
    <source>
        <dbReference type="RuleBase" id="RU367011"/>
    </source>
</evidence>
<dbReference type="AlphaFoldDB" id="A0A5J5CJ13"/>
<dbReference type="PANTHER" id="PTHR18952">
    <property type="entry name" value="CARBONIC ANHYDRASE"/>
    <property type="match status" value="1"/>
</dbReference>
<protein>
    <recommendedName>
        <fullName evidence="2 7">Carbonic anhydrase</fullName>
        <ecNumber evidence="2 7">4.2.1.1</ecNumber>
    </recommendedName>
</protein>
<dbReference type="GO" id="GO:0004089">
    <property type="term" value="F:carbonate dehydratase activity"/>
    <property type="evidence" value="ECO:0007669"/>
    <property type="project" value="UniProtKB-UniRule"/>
</dbReference>
<evidence type="ECO:0000256" key="5">
    <source>
        <dbReference type="ARBA" id="ARBA00023180"/>
    </source>
</evidence>
<organism evidence="9 10">
    <name type="scientific">Etheostoma spectabile</name>
    <name type="common">orangethroat darter</name>
    <dbReference type="NCBI Taxonomy" id="54343"/>
    <lineage>
        <taxon>Eukaryota</taxon>
        <taxon>Metazoa</taxon>
        <taxon>Chordata</taxon>
        <taxon>Craniata</taxon>
        <taxon>Vertebrata</taxon>
        <taxon>Euteleostomi</taxon>
        <taxon>Actinopterygii</taxon>
        <taxon>Neopterygii</taxon>
        <taxon>Teleostei</taxon>
        <taxon>Neoteleostei</taxon>
        <taxon>Acanthomorphata</taxon>
        <taxon>Eupercaria</taxon>
        <taxon>Perciformes</taxon>
        <taxon>Percoidei</taxon>
        <taxon>Percidae</taxon>
        <taxon>Etheostomatinae</taxon>
        <taxon>Etheostoma</taxon>
    </lineage>
</organism>
<keyword evidence="3 7" id="KW-0479">Metal-binding</keyword>
<evidence type="ECO:0000256" key="3">
    <source>
        <dbReference type="ARBA" id="ARBA00022723"/>
    </source>
</evidence>
<dbReference type="Pfam" id="PF00194">
    <property type="entry name" value="Carb_anhydrase"/>
    <property type="match status" value="1"/>
</dbReference>
<keyword evidence="6 7" id="KW-0456">Lyase</keyword>
<name>A0A5J5CJ13_9PERO</name>
<reference evidence="9 10" key="1">
    <citation type="submission" date="2019-08" db="EMBL/GenBank/DDBJ databases">
        <title>A chromosome-level genome assembly, high-density linkage maps, and genome scans reveal the genomic architecture of hybrid incompatibilities underlying speciation via character displacement in darters (Percidae: Etheostominae).</title>
        <authorList>
            <person name="Moran R.L."/>
            <person name="Catchen J.M."/>
            <person name="Fuller R.C."/>
        </authorList>
    </citation>
    <scope>NUCLEOTIDE SEQUENCE [LARGE SCALE GENOMIC DNA]</scope>
    <source>
        <strain evidence="9">EspeVRDwgs_2016</strain>
        <tissue evidence="9">Muscle</tissue>
    </source>
</reference>
<dbReference type="GO" id="GO:0005886">
    <property type="term" value="C:plasma membrane"/>
    <property type="evidence" value="ECO:0007669"/>
    <property type="project" value="TreeGrafter"/>
</dbReference>
<dbReference type="EC" id="4.2.1.1" evidence="2 7"/>
<dbReference type="InterPro" id="IPR001148">
    <property type="entry name" value="CA_dom"/>
</dbReference>
<feature type="domain" description="Alpha-carbonic anhydrase" evidence="8">
    <location>
        <begin position="36"/>
        <end position="311"/>
    </location>
</feature>
<dbReference type="FunFam" id="3.10.200.10:FF:000003">
    <property type="entry name" value="Carbonic anhydrase 12"/>
    <property type="match status" value="1"/>
</dbReference>
<dbReference type="Gene3D" id="3.10.200.10">
    <property type="entry name" value="Alpha carbonic anhydrase"/>
    <property type="match status" value="1"/>
</dbReference>
<dbReference type="GO" id="GO:0008270">
    <property type="term" value="F:zinc ion binding"/>
    <property type="evidence" value="ECO:0007669"/>
    <property type="project" value="UniProtKB-UniRule"/>
</dbReference>
<dbReference type="SMART" id="SM01057">
    <property type="entry name" value="Carb_anhydrase"/>
    <property type="match status" value="1"/>
</dbReference>
<dbReference type="InterPro" id="IPR018338">
    <property type="entry name" value="Carbonic_anhydrase_a-class_CS"/>
</dbReference>
<evidence type="ECO:0000256" key="4">
    <source>
        <dbReference type="ARBA" id="ARBA00022833"/>
    </source>
</evidence>
<accession>A0A5J5CJ13</accession>
<dbReference type="Proteomes" id="UP000327493">
    <property type="component" value="Chromosome 21"/>
</dbReference>
<keyword evidence="7" id="KW-0732">Signal</keyword>
<evidence type="ECO:0000256" key="2">
    <source>
        <dbReference type="ARBA" id="ARBA00012925"/>
    </source>
</evidence>
<dbReference type="PROSITE" id="PS51144">
    <property type="entry name" value="ALPHA_CA_2"/>
    <property type="match status" value="1"/>
</dbReference>
<dbReference type="EMBL" id="VOFY01000021">
    <property type="protein sequence ID" value="KAA8581627.1"/>
    <property type="molecule type" value="Genomic_DNA"/>
</dbReference>
<evidence type="ECO:0000313" key="9">
    <source>
        <dbReference type="EMBL" id="KAA8581627.1"/>
    </source>
</evidence>
<comment type="cofactor">
    <cofactor evidence="7">
        <name>Zn(2+)</name>
        <dbReference type="ChEBI" id="CHEBI:29105"/>
    </cofactor>
</comment>
<dbReference type="PANTHER" id="PTHR18952:SF200">
    <property type="entry name" value="CARBONIC ANHYDRASE"/>
    <property type="match status" value="1"/>
</dbReference>
<keyword evidence="4 7" id="KW-0862">Zinc</keyword>
<keyword evidence="5" id="KW-0325">Glycoprotein</keyword>
<comment type="caution">
    <text evidence="9">The sequence shown here is derived from an EMBL/GenBank/DDBJ whole genome shotgun (WGS) entry which is preliminary data.</text>
</comment>
<dbReference type="PROSITE" id="PS00162">
    <property type="entry name" value="ALPHA_CA_1"/>
    <property type="match status" value="1"/>
</dbReference>
<feature type="chain" id="PRO_5025092015" description="Carbonic anhydrase" evidence="7">
    <location>
        <begin position="32"/>
        <end position="332"/>
    </location>
</feature>
<comment type="similarity">
    <text evidence="1 7">Belongs to the alpha-carbonic anhydrase family.</text>
</comment>
<dbReference type="InterPro" id="IPR023561">
    <property type="entry name" value="Carbonic_anhydrase_a-class"/>
</dbReference>
<proteinExistence type="inferred from homology"/>
<feature type="signal peptide" evidence="7">
    <location>
        <begin position="1"/>
        <end position="31"/>
    </location>
</feature>
<evidence type="ECO:0000259" key="8">
    <source>
        <dbReference type="PROSITE" id="PS51144"/>
    </source>
</evidence>
<comment type="function">
    <text evidence="7">Reversible hydration of carbon dioxide.</text>
</comment>
<evidence type="ECO:0000256" key="6">
    <source>
        <dbReference type="ARBA" id="ARBA00023239"/>
    </source>
</evidence>